<dbReference type="EMBL" id="JAVXUP010000686">
    <property type="protein sequence ID" value="KAK3022890.1"/>
    <property type="molecule type" value="Genomic_DNA"/>
</dbReference>
<dbReference type="AlphaFoldDB" id="A0AA89B0P4"/>
<evidence type="ECO:0008006" key="9">
    <source>
        <dbReference type="Google" id="ProtNLM"/>
    </source>
</evidence>
<evidence type="ECO:0000256" key="1">
    <source>
        <dbReference type="ARBA" id="ARBA00004141"/>
    </source>
</evidence>
<reference evidence="7" key="1">
    <citation type="submission" date="2022-12" db="EMBL/GenBank/DDBJ databases">
        <title>Draft genome assemblies for two species of Escallonia (Escalloniales).</title>
        <authorList>
            <person name="Chanderbali A."/>
            <person name="Dervinis C."/>
            <person name="Anghel I."/>
            <person name="Soltis D."/>
            <person name="Soltis P."/>
            <person name="Zapata F."/>
        </authorList>
    </citation>
    <scope>NUCLEOTIDE SEQUENCE</scope>
    <source>
        <strain evidence="7">UCBG64.0493</strain>
        <tissue evidence="7">Leaf</tissue>
    </source>
</reference>
<dbReference type="GO" id="GO:0009734">
    <property type="term" value="P:auxin-activated signaling pathway"/>
    <property type="evidence" value="ECO:0007669"/>
    <property type="project" value="InterPro"/>
</dbReference>
<organism evidence="7 8">
    <name type="scientific">Escallonia herrerae</name>
    <dbReference type="NCBI Taxonomy" id="1293975"/>
    <lineage>
        <taxon>Eukaryota</taxon>
        <taxon>Viridiplantae</taxon>
        <taxon>Streptophyta</taxon>
        <taxon>Embryophyta</taxon>
        <taxon>Tracheophyta</taxon>
        <taxon>Spermatophyta</taxon>
        <taxon>Magnoliopsida</taxon>
        <taxon>eudicotyledons</taxon>
        <taxon>Gunneridae</taxon>
        <taxon>Pentapetalae</taxon>
        <taxon>asterids</taxon>
        <taxon>campanulids</taxon>
        <taxon>Escalloniales</taxon>
        <taxon>Escalloniaceae</taxon>
        <taxon>Escallonia</taxon>
    </lineage>
</organism>
<protein>
    <recommendedName>
        <fullName evidence="9">Tetraspanin</fullName>
    </recommendedName>
</protein>
<keyword evidence="4 6" id="KW-1133">Transmembrane helix</keyword>
<keyword evidence="5 6" id="KW-0472">Membrane</keyword>
<name>A0AA89B0P4_9ASTE</name>
<evidence type="ECO:0000313" key="8">
    <source>
        <dbReference type="Proteomes" id="UP001188597"/>
    </source>
</evidence>
<evidence type="ECO:0000313" key="7">
    <source>
        <dbReference type="EMBL" id="KAK3022890.1"/>
    </source>
</evidence>
<keyword evidence="8" id="KW-1185">Reference proteome</keyword>
<dbReference type="PANTHER" id="PTHR32191">
    <property type="entry name" value="TETRASPANIN-8-RELATED"/>
    <property type="match status" value="1"/>
</dbReference>
<comment type="caution">
    <text evidence="7">The sequence shown here is derived from an EMBL/GenBank/DDBJ whole genome shotgun (WGS) entry which is preliminary data.</text>
</comment>
<gene>
    <name evidence="7" type="ORF">RJ639_046434</name>
</gene>
<dbReference type="InterPro" id="IPR044991">
    <property type="entry name" value="TET_plant"/>
</dbReference>
<dbReference type="Pfam" id="PF00335">
    <property type="entry name" value="Tetraspanin"/>
    <property type="match status" value="1"/>
</dbReference>
<accession>A0AA89B0P4</accession>
<sequence length="303" mass="33795">MVNFKIVIVAGFNLVGIPLSLVLIVTALYQFSDGYSGCDHDHPVVILLLGFLLLILAITGVVGALRHSALLLTIYLRALFVVIAALFVYVAILFVQTGKAPSGMKKPNEVFRIQEFSPMLRKNQLSDKSWRYTKGCFDKEDVCGVHNNGDFDKLPKAPLKVGCCRPPKQCGFVNVEVNETSNWVAPKSGFPSKDPDCTKWSADRKKMCFDCDTCKAAKLAEYVLEARTEMGWLGFYEDANKPAIPCLAYVARVRPYPDVEDTDQLDVVLSYHQVYWTGESIRYCTPSYLGTHINQVACTENQS</sequence>
<feature type="transmembrane region" description="Helical" evidence="6">
    <location>
        <begin position="6"/>
        <end position="31"/>
    </location>
</feature>
<proteinExistence type="inferred from homology"/>
<feature type="transmembrane region" description="Helical" evidence="6">
    <location>
        <begin position="74"/>
        <end position="95"/>
    </location>
</feature>
<dbReference type="InterPro" id="IPR018499">
    <property type="entry name" value="Tetraspanin/Peripherin"/>
</dbReference>
<evidence type="ECO:0000256" key="5">
    <source>
        <dbReference type="ARBA" id="ARBA00023136"/>
    </source>
</evidence>
<feature type="non-terminal residue" evidence="7">
    <location>
        <position position="1"/>
    </location>
</feature>
<comment type="subcellular location">
    <subcellularLocation>
        <location evidence="1">Membrane</location>
        <topology evidence="1">Multi-pass membrane protein</topology>
    </subcellularLocation>
</comment>
<evidence type="ECO:0000256" key="4">
    <source>
        <dbReference type="ARBA" id="ARBA00022989"/>
    </source>
</evidence>
<dbReference type="Proteomes" id="UP001188597">
    <property type="component" value="Unassembled WGS sequence"/>
</dbReference>
<evidence type="ECO:0000256" key="2">
    <source>
        <dbReference type="ARBA" id="ARBA00006840"/>
    </source>
</evidence>
<keyword evidence="3 6" id="KW-0812">Transmembrane</keyword>
<evidence type="ECO:0000256" key="3">
    <source>
        <dbReference type="ARBA" id="ARBA00022692"/>
    </source>
</evidence>
<feature type="transmembrane region" description="Helical" evidence="6">
    <location>
        <begin position="43"/>
        <end position="62"/>
    </location>
</feature>
<comment type="similarity">
    <text evidence="2">Belongs to the tetraspanin (TM4SF) family.</text>
</comment>
<evidence type="ECO:0000256" key="6">
    <source>
        <dbReference type="SAM" id="Phobius"/>
    </source>
</evidence>
<dbReference type="GO" id="GO:0016020">
    <property type="term" value="C:membrane"/>
    <property type="evidence" value="ECO:0007669"/>
    <property type="project" value="UniProtKB-SubCell"/>
</dbReference>